<dbReference type="InterPro" id="IPR058135">
    <property type="entry name" value="RamA_enterobacterales"/>
</dbReference>
<comment type="caution">
    <text evidence="5">The sequence shown here is derived from an EMBL/GenBank/DDBJ whole genome shotgun (WGS) entry which is preliminary data.</text>
</comment>
<organism evidence="5 6">
    <name type="scientific">Klebsiella pneumoniae</name>
    <dbReference type="NCBI Taxonomy" id="573"/>
    <lineage>
        <taxon>Bacteria</taxon>
        <taxon>Pseudomonadati</taxon>
        <taxon>Pseudomonadota</taxon>
        <taxon>Gammaproteobacteria</taxon>
        <taxon>Enterobacterales</taxon>
        <taxon>Enterobacteriaceae</taxon>
        <taxon>Klebsiella/Raoultella group</taxon>
        <taxon>Klebsiella</taxon>
        <taxon>Klebsiella pneumoniae complex</taxon>
    </lineage>
</organism>
<proteinExistence type="predicted"/>
<dbReference type="PANTHER" id="PTHR47504:SF2">
    <property type="entry name" value="REGULATORY PROTEIN SOXS"/>
    <property type="match status" value="1"/>
</dbReference>
<gene>
    <name evidence="5" type="primary">ramA</name>
    <name evidence="5" type="ORF">H7U18_06910</name>
</gene>
<dbReference type="PROSITE" id="PS01124">
    <property type="entry name" value="HTH_ARAC_FAMILY_2"/>
    <property type="match status" value="1"/>
</dbReference>
<dbReference type="Proteomes" id="UP000629923">
    <property type="component" value="Unassembled WGS sequence"/>
</dbReference>
<dbReference type="SMART" id="SM00342">
    <property type="entry name" value="HTH_ARAC"/>
    <property type="match status" value="1"/>
</dbReference>
<dbReference type="InterPro" id="IPR018060">
    <property type="entry name" value="HTH_AraC"/>
</dbReference>
<dbReference type="PROSITE" id="PS00041">
    <property type="entry name" value="HTH_ARAC_FAMILY_1"/>
    <property type="match status" value="1"/>
</dbReference>
<dbReference type="GO" id="GO:0043565">
    <property type="term" value="F:sequence-specific DNA binding"/>
    <property type="evidence" value="ECO:0007669"/>
    <property type="project" value="InterPro"/>
</dbReference>
<name>A0A923EM86_KLEPN</name>
<protein>
    <submittedName>
        <fullName evidence="5">RamA family antibiotic efflux transcriptional regulator</fullName>
    </submittedName>
</protein>
<dbReference type="PANTHER" id="PTHR47504">
    <property type="entry name" value="RIGHT ORIGIN-BINDING PROTEIN"/>
    <property type="match status" value="1"/>
</dbReference>
<evidence type="ECO:0000256" key="3">
    <source>
        <dbReference type="ARBA" id="ARBA00023163"/>
    </source>
</evidence>
<keyword evidence="1" id="KW-0805">Transcription regulation</keyword>
<evidence type="ECO:0000313" key="5">
    <source>
        <dbReference type="EMBL" id="MBC2872811.1"/>
    </source>
</evidence>
<dbReference type="AlphaFoldDB" id="A0A923EM86"/>
<dbReference type="InterPro" id="IPR050959">
    <property type="entry name" value="MarA-like"/>
</dbReference>
<dbReference type="PRINTS" id="PR00032">
    <property type="entry name" value="HTHARAC"/>
</dbReference>
<dbReference type="InterPro" id="IPR020449">
    <property type="entry name" value="Tscrpt_reg_AraC-type_HTH"/>
</dbReference>
<accession>A0A923EM86</accession>
<evidence type="ECO:0000313" key="6">
    <source>
        <dbReference type="Proteomes" id="UP000629923"/>
    </source>
</evidence>
<keyword evidence="2" id="KW-0238">DNA-binding</keyword>
<sequence length="112" mass="13313">MTISAQVIDTIVEWIDDNLHQPLRIDDIARHAGYSKWHLQRLFCSTKESTGRYIRERKLLLAARDLRDTDQRVYDICLKYGFDSQQTFTRVFTRTFNQPPGAYRKENHSRAH</sequence>
<evidence type="ECO:0000259" key="4">
    <source>
        <dbReference type="PROSITE" id="PS01124"/>
    </source>
</evidence>
<reference evidence="5" key="1">
    <citation type="submission" date="2020-08" db="EMBL/GenBank/DDBJ databases">
        <title>Tigecycline and colistin resistance in Klebsiella pneumoniae.</title>
        <authorList>
            <person name="Ramesh N."/>
            <person name="Shanthini T."/>
            <person name="Prasanth M."/>
            <person name="Senthilkumar N."/>
            <person name="Meesala Krishna M."/>
            <person name="Guruswami G."/>
        </authorList>
    </citation>
    <scope>NUCLEOTIDE SEQUENCE</scope>
    <source>
        <strain evidence="5">SHM 84C</strain>
    </source>
</reference>
<dbReference type="Pfam" id="PF12833">
    <property type="entry name" value="HTH_18"/>
    <property type="match status" value="1"/>
</dbReference>
<dbReference type="InterPro" id="IPR018062">
    <property type="entry name" value="HTH_AraC-typ_CS"/>
</dbReference>
<dbReference type="SUPFAM" id="SSF46689">
    <property type="entry name" value="Homeodomain-like"/>
    <property type="match status" value="2"/>
</dbReference>
<dbReference type="NCBIfam" id="NF012144">
    <property type="entry name" value="ramA_TF"/>
    <property type="match status" value="1"/>
</dbReference>
<feature type="domain" description="HTH araC/xylS-type" evidence="4">
    <location>
        <begin position="9"/>
        <end position="106"/>
    </location>
</feature>
<evidence type="ECO:0000256" key="1">
    <source>
        <dbReference type="ARBA" id="ARBA00023015"/>
    </source>
</evidence>
<dbReference type="GO" id="GO:0003700">
    <property type="term" value="F:DNA-binding transcription factor activity"/>
    <property type="evidence" value="ECO:0007669"/>
    <property type="project" value="InterPro"/>
</dbReference>
<dbReference type="InterPro" id="IPR009057">
    <property type="entry name" value="Homeodomain-like_sf"/>
</dbReference>
<evidence type="ECO:0000256" key="2">
    <source>
        <dbReference type="ARBA" id="ARBA00023125"/>
    </source>
</evidence>
<dbReference type="Gene3D" id="1.10.10.60">
    <property type="entry name" value="Homeodomain-like"/>
    <property type="match status" value="2"/>
</dbReference>
<dbReference type="EMBL" id="JACLQZ010000001">
    <property type="protein sequence ID" value="MBC2872811.1"/>
    <property type="molecule type" value="Genomic_DNA"/>
</dbReference>
<keyword evidence="3" id="KW-0804">Transcription</keyword>